<feature type="chain" id="PRO_5020290603" description="Nuclear transport factor 2 family protein" evidence="1">
    <location>
        <begin position="19"/>
        <end position="131"/>
    </location>
</feature>
<evidence type="ECO:0000256" key="1">
    <source>
        <dbReference type="SAM" id="SignalP"/>
    </source>
</evidence>
<dbReference type="AlphaFoldDB" id="A0A4Q1KBN5"/>
<feature type="signal peptide" evidence="1">
    <location>
        <begin position="1"/>
        <end position="18"/>
    </location>
</feature>
<accession>A0A4Q1KBN5</accession>
<gene>
    <name evidence="2" type="ORF">EQG61_07660</name>
</gene>
<protein>
    <recommendedName>
        <fullName evidence="4">Nuclear transport factor 2 family protein</fullName>
    </recommendedName>
</protein>
<sequence>MKKLLMLMLFSAGQFVLAQDANTEACTKTYRYGYNGMELIANTPRETIIVSTYNSKLNLKEDIAQRIFQYYWENLRKNGTDPITLTIEGQQAKVTGKCIVTKKGKLTTIEFHYEKVEWPDGITELYRNTFG</sequence>
<reference evidence="3" key="1">
    <citation type="submission" date="2019-01" db="EMBL/GenBank/DDBJ databases">
        <title>Cytophagaceae bacterium strain CAR-16.</title>
        <authorList>
            <person name="Chen W.-M."/>
        </authorList>
    </citation>
    <scope>NUCLEOTIDE SEQUENCE [LARGE SCALE GENOMIC DNA]</scope>
    <source>
        <strain evidence="3">WWJ-16</strain>
    </source>
</reference>
<comment type="caution">
    <text evidence="2">The sequence shown here is derived from an EMBL/GenBank/DDBJ whole genome shotgun (WGS) entry which is preliminary data.</text>
</comment>
<evidence type="ECO:0000313" key="3">
    <source>
        <dbReference type="Proteomes" id="UP000289857"/>
    </source>
</evidence>
<dbReference type="OrthoDB" id="1361650at2"/>
<dbReference type="EMBL" id="SBKN01000004">
    <property type="protein sequence ID" value="RXR22452.1"/>
    <property type="molecule type" value="Genomic_DNA"/>
</dbReference>
<proteinExistence type="predicted"/>
<keyword evidence="3" id="KW-1185">Reference proteome</keyword>
<dbReference type="Proteomes" id="UP000289857">
    <property type="component" value="Unassembled WGS sequence"/>
</dbReference>
<evidence type="ECO:0000313" key="2">
    <source>
        <dbReference type="EMBL" id="RXR22452.1"/>
    </source>
</evidence>
<organism evidence="2 3">
    <name type="scientific">Flavobacterium stagni</name>
    <dbReference type="NCBI Taxonomy" id="2506421"/>
    <lineage>
        <taxon>Bacteria</taxon>
        <taxon>Pseudomonadati</taxon>
        <taxon>Bacteroidota</taxon>
        <taxon>Flavobacteriia</taxon>
        <taxon>Flavobacteriales</taxon>
        <taxon>Flavobacteriaceae</taxon>
        <taxon>Flavobacterium</taxon>
    </lineage>
</organism>
<evidence type="ECO:0008006" key="4">
    <source>
        <dbReference type="Google" id="ProtNLM"/>
    </source>
</evidence>
<dbReference type="RefSeq" id="WP_129461339.1">
    <property type="nucleotide sequence ID" value="NZ_SBKN01000004.1"/>
</dbReference>
<keyword evidence="1" id="KW-0732">Signal</keyword>
<name>A0A4Q1KBN5_9FLAO</name>